<evidence type="ECO:0000313" key="8">
    <source>
        <dbReference type="Proteomes" id="UP000218267"/>
    </source>
</evidence>
<keyword evidence="8" id="KW-1185">Reference proteome</keyword>
<dbReference type="Proteomes" id="UP000218267">
    <property type="component" value="Chromosome"/>
</dbReference>
<comment type="subcellular location">
    <subcellularLocation>
        <location evidence="1">Membrane</location>
        <topology evidence="1">Multi-pass membrane protein</topology>
    </subcellularLocation>
</comment>
<keyword evidence="3 5" id="KW-1133">Transmembrane helix</keyword>
<feature type="domain" description="RDD" evidence="6">
    <location>
        <begin position="18"/>
        <end position="139"/>
    </location>
</feature>
<dbReference type="AlphaFoldDB" id="A0A1Y1CEE4"/>
<evidence type="ECO:0000313" key="7">
    <source>
        <dbReference type="EMBL" id="BAX78717.1"/>
    </source>
</evidence>
<keyword evidence="4 5" id="KW-0472">Membrane</keyword>
<reference evidence="7 8" key="1">
    <citation type="journal article" date="2018" name="Mar. Genomics">
        <title>Complete genome sequence of Marinifilaceae bacterium strain SPP2, isolated from the Antarctic marine sediment.</title>
        <authorList>
            <person name="Watanabe M."/>
            <person name="Kojima H."/>
            <person name="Fukui M."/>
        </authorList>
    </citation>
    <scope>NUCLEOTIDE SEQUENCE [LARGE SCALE GENOMIC DNA]</scope>
    <source>
        <strain evidence="7 8">SPP2</strain>
    </source>
</reference>
<evidence type="ECO:0000256" key="2">
    <source>
        <dbReference type="ARBA" id="ARBA00022692"/>
    </source>
</evidence>
<dbReference type="RefSeq" id="WP_096427638.1">
    <property type="nucleotide sequence ID" value="NZ_AP018042.1"/>
</dbReference>
<evidence type="ECO:0000256" key="1">
    <source>
        <dbReference type="ARBA" id="ARBA00004141"/>
    </source>
</evidence>
<dbReference type="KEGG" id="mbas:ALGA_0322"/>
<gene>
    <name evidence="7" type="ORF">ALGA_0322</name>
</gene>
<feature type="transmembrane region" description="Helical" evidence="5">
    <location>
        <begin position="54"/>
        <end position="74"/>
    </location>
</feature>
<dbReference type="PANTHER" id="PTHR38480">
    <property type="entry name" value="SLR0254 PROTEIN"/>
    <property type="match status" value="1"/>
</dbReference>
<dbReference type="GO" id="GO:0016020">
    <property type="term" value="C:membrane"/>
    <property type="evidence" value="ECO:0007669"/>
    <property type="project" value="UniProtKB-SubCell"/>
</dbReference>
<sequence length="238" mass="27261">MADVGIETTQNVRINFQLASVGERISASLLDFLFLFVMSIIIMLFAGILGESKVWGLLFMIPLLFYTLLFEVFMNGQTPGKKIMKIKVSMVDGSAPTFSNYLIRWMFRLIDISLTYGICGILCIVIGEKGQRLGDILAKTTVIKTKRKVSIQNTILVDIPENYELVFPESKNINERDLPLFKKVIAQIESLEDPVEKLQFGLRARKNVMEKLEIKTEMQPLQFFKTLLIDYNLIHRDK</sequence>
<evidence type="ECO:0000256" key="4">
    <source>
        <dbReference type="ARBA" id="ARBA00023136"/>
    </source>
</evidence>
<evidence type="ECO:0000259" key="6">
    <source>
        <dbReference type="Pfam" id="PF06271"/>
    </source>
</evidence>
<feature type="transmembrane region" description="Helical" evidence="5">
    <location>
        <begin position="29"/>
        <end position="48"/>
    </location>
</feature>
<dbReference type="EMBL" id="AP018042">
    <property type="protein sequence ID" value="BAX78717.1"/>
    <property type="molecule type" value="Genomic_DNA"/>
</dbReference>
<protein>
    <submittedName>
        <fullName evidence="7">RDD family protein</fullName>
    </submittedName>
</protein>
<dbReference type="InterPro" id="IPR010432">
    <property type="entry name" value="RDD"/>
</dbReference>
<evidence type="ECO:0000256" key="3">
    <source>
        <dbReference type="ARBA" id="ARBA00022989"/>
    </source>
</evidence>
<dbReference type="Pfam" id="PF06271">
    <property type="entry name" value="RDD"/>
    <property type="match status" value="1"/>
</dbReference>
<reference evidence="8" key="2">
    <citation type="journal article" date="2020" name="Antonie Van Leeuwenhoek">
        <title>Labilibaculum antarcticum sp. nov., a novel facultative anaerobic, psychrotorelant bacterium isolated from marine sediment of Antarctica.</title>
        <authorList>
            <person name="Watanabe M."/>
            <person name="Kojima H."/>
            <person name="Fukui M."/>
        </authorList>
    </citation>
    <scope>NUCLEOTIDE SEQUENCE [LARGE SCALE GENOMIC DNA]</scope>
    <source>
        <strain evidence="8">SPP2</strain>
    </source>
</reference>
<keyword evidence="2 5" id="KW-0812">Transmembrane</keyword>
<dbReference type="PANTHER" id="PTHR38480:SF1">
    <property type="entry name" value="SLR0254 PROTEIN"/>
    <property type="match status" value="1"/>
</dbReference>
<proteinExistence type="predicted"/>
<accession>A0A1Y1CEE4</accession>
<evidence type="ECO:0000256" key="5">
    <source>
        <dbReference type="SAM" id="Phobius"/>
    </source>
</evidence>
<feature type="transmembrane region" description="Helical" evidence="5">
    <location>
        <begin position="109"/>
        <end position="127"/>
    </location>
</feature>
<name>A0A1Y1CEE4_9BACT</name>
<dbReference type="OrthoDB" id="9814143at2"/>
<organism evidence="7 8">
    <name type="scientific">Labilibaculum antarcticum</name>
    <dbReference type="NCBI Taxonomy" id="1717717"/>
    <lineage>
        <taxon>Bacteria</taxon>
        <taxon>Pseudomonadati</taxon>
        <taxon>Bacteroidota</taxon>
        <taxon>Bacteroidia</taxon>
        <taxon>Marinilabiliales</taxon>
        <taxon>Marinifilaceae</taxon>
        <taxon>Labilibaculum</taxon>
    </lineage>
</organism>